<feature type="region of interest" description="Disordered" evidence="1">
    <location>
        <begin position="493"/>
        <end position="527"/>
    </location>
</feature>
<evidence type="ECO:0000313" key="3">
    <source>
        <dbReference type="Proteomes" id="UP001215151"/>
    </source>
</evidence>
<feature type="region of interest" description="Disordered" evidence="1">
    <location>
        <begin position="305"/>
        <end position="332"/>
    </location>
</feature>
<protein>
    <submittedName>
        <fullName evidence="2">Uncharacterized protein</fullName>
    </submittedName>
</protein>
<dbReference type="Proteomes" id="UP001215151">
    <property type="component" value="Unassembled WGS sequence"/>
</dbReference>
<gene>
    <name evidence="2" type="ORF">ONZ51_g7081</name>
</gene>
<organism evidence="2 3">
    <name type="scientific">Trametes cubensis</name>
    <dbReference type="NCBI Taxonomy" id="1111947"/>
    <lineage>
        <taxon>Eukaryota</taxon>
        <taxon>Fungi</taxon>
        <taxon>Dikarya</taxon>
        <taxon>Basidiomycota</taxon>
        <taxon>Agaricomycotina</taxon>
        <taxon>Agaricomycetes</taxon>
        <taxon>Polyporales</taxon>
        <taxon>Polyporaceae</taxon>
        <taxon>Trametes</taxon>
    </lineage>
</organism>
<feature type="region of interest" description="Disordered" evidence="1">
    <location>
        <begin position="27"/>
        <end position="109"/>
    </location>
</feature>
<accession>A0AAD7TRZ6</accession>
<evidence type="ECO:0000256" key="1">
    <source>
        <dbReference type="SAM" id="MobiDB-lite"/>
    </source>
</evidence>
<feature type="compositionally biased region" description="Polar residues" evidence="1">
    <location>
        <begin position="596"/>
        <end position="605"/>
    </location>
</feature>
<feature type="compositionally biased region" description="Low complexity" evidence="1">
    <location>
        <begin position="579"/>
        <end position="591"/>
    </location>
</feature>
<keyword evidence="3" id="KW-1185">Reference proteome</keyword>
<feature type="region of interest" description="Disordered" evidence="1">
    <location>
        <begin position="568"/>
        <end position="657"/>
    </location>
</feature>
<feature type="compositionally biased region" description="Low complexity" evidence="1">
    <location>
        <begin position="311"/>
        <end position="327"/>
    </location>
</feature>
<proteinExistence type="predicted"/>
<feature type="compositionally biased region" description="Low complexity" evidence="1">
    <location>
        <begin position="513"/>
        <end position="523"/>
    </location>
</feature>
<dbReference type="EMBL" id="JAPEVG010000182">
    <property type="protein sequence ID" value="KAJ8474628.1"/>
    <property type="molecule type" value="Genomic_DNA"/>
</dbReference>
<comment type="caution">
    <text evidence="2">The sequence shown here is derived from an EMBL/GenBank/DDBJ whole genome shotgun (WGS) entry which is preliminary data.</text>
</comment>
<dbReference type="AlphaFoldDB" id="A0AAD7TRZ6"/>
<name>A0AAD7TRZ6_9APHY</name>
<feature type="compositionally biased region" description="Low complexity" evidence="1">
    <location>
        <begin position="608"/>
        <end position="644"/>
    </location>
</feature>
<reference evidence="2" key="1">
    <citation type="submission" date="2022-11" db="EMBL/GenBank/DDBJ databases">
        <title>Genome Sequence of Cubamyces cubensis.</title>
        <authorList>
            <person name="Buettner E."/>
        </authorList>
    </citation>
    <scope>NUCLEOTIDE SEQUENCE</scope>
    <source>
        <strain evidence="2">MPL-01</strain>
    </source>
</reference>
<sequence>MPSGSHRRWPTDSGLVLTSAQQVENFASILDKSHSKPLRRPSNGHTHHDLSSEDESTSNDDGGPEADEDDDEDEDGSSDDSEYISAGSVPSSPTPGPSRSSSPAPLPPLLSPNFPTHSLLRTLAACASSLTHLSIAHIEPLLAHDPDIGPALAALPRLTHLYISELGPRGCELVRDLRCRLKEVELNFDDRWVATVLSSPASASGPVPIPAQATTPAAARAIPTILPDPVPLLAHSMETLRVLRASNALIVTVADTLRYPAVRSLALRIAGVPTVTPLVHAFPSVAEVYVYTPYDGCGVRTLVQPPPYPPAHTTSASSTRPTAQPTAAPLPPIDATREANRTSQLYSSFPPLARLRGFAPGLYALGLTCPVRHVELGAVSPPLGFGRGRTEAEMARMDGGWWAQDGVGEWGEDARRREKEALRSLFDSGEDPAGAGTGSGAGGASVKELVVRVEEVGRWTDVTRDLAALLKPLAGALTLFVLCWDRTSVPFDRAPPDDDPDAAQDNVHCPSSANDNTNTNAAAPMMSMRRTVSATSTTTLRERAESFARTLAADQPALRYVCMEIVHDAPAPPPRKPPSRSSSGHSQTSSPPLQPPNSIWSTEAQSGVAEAVAAATRGKSSPSSCSPSLLSPSPLSPAEPSSLPTTSNIKVSPPGAGLPLRRVERRFWRVEREGHGKEQDGRWLCLDPLDERAKRKVLEAADGLSLEDGVRY</sequence>
<feature type="compositionally biased region" description="Acidic residues" evidence="1">
    <location>
        <begin position="52"/>
        <end position="82"/>
    </location>
</feature>
<feature type="compositionally biased region" description="Low complexity" evidence="1">
    <location>
        <begin position="85"/>
        <end position="103"/>
    </location>
</feature>
<evidence type="ECO:0000313" key="2">
    <source>
        <dbReference type="EMBL" id="KAJ8474628.1"/>
    </source>
</evidence>